<dbReference type="InterPro" id="IPR040891">
    <property type="entry name" value="HEPN_SAV_6107"/>
</dbReference>
<feature type="domain" description="SAV-6107-like HEPN" evidence="2">
    <location>
        <begin position="69"/>
        <end position="163"/>
    </location>
</feature>
<comment type="caution">
    <text evidence="3">The sequence shown here is derived from an EMBL/GenBank/DDBJ whole genome shotgun (WGS) entry which is preliminary data.</text>
</comment>
<protein>
    <recommendedName>
        <fullName evidence="2">SAV-6107-like HEPN domain-containing protein</fullName>
    </recommendedName>
</protein>
<evidence type="ECO:0000313" key="4">
    <source>
        <dbReference type="Proteomes" id="UP001500711"/>
    </source>
</evidence>
<keyword evidence="4" id="KW-1185">Reference proteome</keyword>
<dbReference type="Pfam" id="PF18726">
    <property type="entry name" value="HEPN_SAV_6107"/>
    <property type="match status" value="1"/>
</dbReference>
<evidence type="ECO:0000259" key="2">
    <source>
        <dbReference type="Pfam" id="PF18726"/>
    </source>
</evidence>
<dbReference type="EMBL" id="BAABBE010000012">
    <property type="protein sequence ID" value="GAA3654776.1"/>
    <property type="molecule type" value="Genomic_DNA"/>
</dbReference>
<accession>A0ABP7BDJ1</accession>
<feature type="region of interest" description="Disordered" evidence="1">
    <location>
        <begin position="1"/>
        <end position="24"/>
    </location>
</feature>
<reference evidence="4" key="1">
    <citation type="journal article" date="2019" name="Int. J. Syst. Evol. Microbiol.">
        <title>The Global Catalogue of Microorganisms (GCM) 10K type strain sequencing project: providing services to taxonomists for standard genome sequencing and annotation.</title>
        <authorList>
            <consortium name="The Broad Institute Genomics Platform"/>
            <consortium name="The Broad Institute Genome Sequencing Center for Infectious Disease"/>
            <person name="Wu L."/>
            <person name="Ma J."/>
        </authorList>
    </citation>
    <scope>NUCLEOTIDE SEQUENCE [LARGE SCALE GENOMIC DNA]</scope>
    <source>
        <strain evidence="4">JCM 17494</strain>
    </source>
</reference>
<gene>
    <name evidence="3" type="ORF">GCM10022267_46310</name>
</gene>
<evidence type="ECO:0000256" key="1">
    <source>
        <dbReference type="SAM" id="MobiDB-lite"/>
    </source>
</evidence>
<evidence type="ECO:0000313" key="3">
    <source>
        <dbReference type="EMBL" id="GAA3654776.1"/>
    </source>
</evidence>
<name>A0ABP7BDJ1_9PSEU</name>
<proteinExistence type="predicted"/>
<dbReference type="Proteomes" id="UP001500711">
    <property type="component" value="Unassembled WGS sequence"/>
</dbReference>
<sequence>MFESHHAPEVGWGKHPTSGSRRLPLGGDVVHRRHEEAEMTAIDFPIPLPPASALALLQQARDSLAESERTPEPPERFATAYLAALRAAAAVLALRGRPHRGRSKPTSAWVLLAAIAPEMQEWAAFFASWSSTRAAVLAGITRHVNARTADDLVRQTDQFVTLVDRVMNEARR</sequence>
<organism evidence="3 4">
    <name type="scientific">Lentzea roselyniae</name>
    <dbReference type="NCBI Taxonomy" id="531940"/>
    <lineage>
        <taxon>Bacteria</taxon>
        <taxon>Bacillati</taxon>
        <taxon>Actinomycetota</taxon>
        <taxon>Actinomycetes</taxon>
        <taxon>Pseudonocardiales</taxon>
        <taxon>Pseudonocardiaceae</taxon>
        <taxon>Lentzea</taxon>
    </lineage>
</organism>